<keyword evidence="8 15" id="KW-0547">Nucleotide-binding</keyword>
<comment type="pathway">
    <text evidence="2 15">Cofactor biosynthesis; FAD biosynthesis; FAD from FMN: step 1/1.</text>
</comment>
<dbReference type="Gene3D" id="2.40.30.30">
    <property type="entry name" value="Riboflavin kinase-like"/>
    <property type="match status" value="1"/>
</dbReference>
<organism evidence="17 18">
    <name type="scientific">Cellulosimicrobium funkei</name>
    <dbReference type="NCBI Taxonomy" id="264251"/>
    <lineage>
        <taxon>Bacteria</taxon>
        <taxon>Bacillati</taxon>
        <taxon>Actinomycetota</taxon>
        <taxon>Actinomycetes</taxon>
        <taxon>Micrococcales</taxon>
        <taxon>Promicromonosporaceae</taxon>
        <taxon>Cellulosimicrobium</taxon>
    </lineage>
</organism>
<name>A0A0H2L4B6_9MICO</name>
<dbReference type="InterPro" id="IPR015865">
    <property type="entry name" value="Riboflavin_kinase_bac/euk"/>
</dbReference>
<evidence type="ECO:0000256" key="11">
    <source>
        <dbReference type="ARBA" id="ARBA00022840"/>
    </source>
</evidence>
<dbReference type="EMBL" id="JNBQ01000008">
    <property type="protein sequence ID" value="KLN34982.1"/>
    <property type="molecule type" value="Genomic_DNA"/>
</dbReference>
<keyword evidence="4 15" id="KW-0285">Flavoprotein</keyword>
<reference evidence="17 18" key="1">
    <citation type="submission" date="2014-05" db="EMBL/GenBank/DDBJ databases">
        <title>Cellulosimicrobium funkei U11 genome.</title>
        <authorList>
            <person name="Hu C."/>
            <person name="Gong Y."/>
            <person name="Wan W."/>
            <person name="Jiang M."/>
        </authorList>
    </citation>
    <scope>NUCLEOTIDE SEQUENCE [LARGE SCALE GENOMIC DNA]</scope>
    <source>
        <strain evidence="17 18">U11</strain>
    </source>
</reference>
<dbReference type="Pfam" id="PF06574">
    <property type="entry name" value="FAD_syn"/>
    <property type="match status" value="1"/>
</dbReference>
<evidence type="ECO:0000256" key="6">
    <source>
        <dbReference type="ARBA" id="ARBA00022679"/>
    </source>
</evidence>
<dbReference type="PANTHER" id="PTHR22749:SF6">
    <property type="entry name" value="RIBOFLAVIN KINASE"/>
    <property type="match status" value="1"/>
</dbReference>
<dbReference type="PANTHER" id="PTHR22749">
    <property type="entry name" value="RIBOFLAVIN KINASE/FMN ADENYLYLTRANSFERASE"/>
    <property type="match status" value="1"/>
</dbReference>
<dbReference type="UniPathway" id="UPA00276">
    <property type="reaction ID" value="UER00406"/>
</dbReference>
<evidence type="ECO:0000256" key="10">
    <source>
        <dbReference type="ARBA" id="ARBA00022827"/>
    </source>
</evidence>
<dbReference type="InterPro" id="IPR015864">
    <property type="entry name" value="FAD_synthase"/>
</dbReference>
<keyword evidence="18" id="KW-1185">Reference proteome</keyword>
<feature type="domain" description="Riboflavin kinase" evidence="16">
    <location>
        <begin position="197"/>
        <end position="331"/>
    </location>
</feature>
<evidence type="ECO:0000259" key="16">
    <source>
        <dbReference type="SMART" id="SM00904"/>
    </source>
</evidence>
<dbReference type="GO" id="GO:0006747">
    <property type="term" value="P:FAD biosynthetic process"/>
    <property type="evidence" value="ECO:0007669"/>
    <property type="project" value="UniProtKB-UniRule"/>
</dbReference>
<dbReference type="CDD" id="cd02064">
    <property type="entry name" value="FAD_synthetase_N"/>
    <property type="match status" value="1"/>
</dbReference>
<dbReference type="PATRIC" id="fig|264251.5.peg.1988"/>
<dbReference type="Pfam" id="PF01687">
    <property type="entry name" value="Flavokinase"/>
    <property type="match status" value="1"/>
</dbReference>
<evidence type="ECO:0000256" key="12">
    <source>
        <dbReference type="ARBA" id="ARBA00023268"/>
    </source>
</evidence>
<keyword evidence="12" id="KW-0511">Multifunctional enzyme</keyword>
<dbReference type="PIRSF" id="PIRSF004491">
    <property type="entry name" value="FAD_Synth"/>
    <property type="match status" value="1"/>
</dbReference>
<dbReference type="GO" id="GO:0005524">
    <property type="term" value="F:ATP binding"/>
    <property type="evidence" value="ECO:0007669"/>
    <property type="project" value="UniProtKB-UniRule"/>
</dbReference>
<evidence type="ECO:0000313" key="17">
    <source>
        <dbReference type="EMBL" id="KLN34982.1"/>
    </source>
</evidence>
<keyword evidence="11 15" id="KW-0067">ATP-binding</keyword>
<keyword evidence="5 15" id="KW-0288">FMN</keyword>
<evidence type="ECO:0000256" key="7">
    <source>
        <dbReference type="ARBA" id="ARBA00022695"/>
    </source>
</evidence>
<dbReference type="Gene3D" id="3.40.50.620">
    <property type="entry name" value="HUPs"/>
    <property type="match status" value="1"/>
</dbReference>
<evidence type="ECO:0000256" key="13">
    <source>
        <dbReference type="ARBA" id="ARBA00047880"/>
    </source>
</evidence>
<comment type="function">
    <text evidence="1">Catalyzes the phosphorylation of riboflavin to FMN followed by the adenylation of FMN to FAD.</text>
</comment>
<dbReference type="FunFam" id="2.40.30.30:FF:000003">
    <property type="entry name" value="Riboflavin biosynthesis protein"/>
    <property type="match status" value="1"/>
</dbReference>
<accession>A0A0H2L4B6</accession>
<protein>
    <recommendedName>
        <fullName evidence="15">Riboflavin biosynthesis protein</fullName>
    </recommendedName>
    <domain>
        <recommendedName>
            <fullName evidence="15">Riboflavin kinase</fullName>
            <ecNumber evidence="15">2.7.1.26</ecNumber>
        </recommendedName>
        <alternativeName>
            <fullName evidence="15">Flavokinase</fullName>
        </alternativeName>
    </domain>
    <domain>
        <recommendedName>
            <fullName evidence="15">FMN adenylyltransferase</fullName>
            <ecNumber evidence="15">2.7.7.2</ecNumber>
        </recommendedName>
        <alternativeName>
            <fullName evidence="15">FAD pyrophosphorylase</fullName>
        </alternativeName>
        <alternativeName>
            <fullName evidence="15">FAD synthase</fullName>
        </alternativeName>
    </domain>
</protein>
<comment type="pathway">
    <text evidence="3 15">Cofactor biosynthesis; FMN biosynthesis; FMN from riboflavin (ATP route): step 1/1.</text>
</comment>
<dbReference type="AlphaFoldDB" id="A0A0H2L4B6"/>
<dbReference type="InterPro" id="IPR023468">
    <property type="entry name" value="Riboflavin_kinase"/>
</dbReference>
<sequence length="344" mass="37022">MHLWTDLSQVPPGFGPSVVTIGNFDGVHRGHAQVLGRIVDLARSRAARAVAVTFHPHPAVVHRPESAPELITGIADRVELLAATGLDAVLLVEYTLEFARQTPEEFVRTYLVDGLRVGTVVVGHDVRFGRDNAGTIETMVELGSRFGFEVVAIDDVGQHQGVPVTDEAAPGDSQVRWSSTGVRALLAAGDVREAARILGRPHRVRGTVVHGDARGRELGFPTANLGAISGMVPADGVYAGWLERPQLAGADPEHADVRLPAAISIGTNPTFDGLERRVEAYVLDRADLDLYDEDVVLELVERLRPTLRFDGIEPLVAQMHDDVARAREILARADGEPVATAPEA</sequence>
<evidence type="ECO:0000256" key="4">
    <source>
        <dbReference type="ARBA" id="ARBA00022630"/>
    </source>
</evidence>
<dbReference type="SMART" id="SM00904">
    <property type="entry name" value="Flavokinase"/>
    <property type="match status" value="1"/>
</dbReference>
<keyword evidence="10 15" id="KW-0274">FAD</keyword>
<evidence type="ECO:0000256" key="1">
    <source>
        <dbReference type="ARBA" id="ARBA00002121"/>
    </source>
</evidence>
<keyword evidence="9 15" id="KW-0418">Kinase</keyword>
<dbReference type="InterPro" id="IPR002606">
    <property type="entry name" value="Riboflavin_kinase_bac"/>
</dbReference>
<evidence type="ECO:0000256" key="14">
    <source>
        <dbReference type="ARBA" id="ARBA00049494"/>
    </source>
</evidence>
<evidence type="ECO:0000313" key="18">
    <source>
        <dbReference type="Proteomes" id="UP000035265"/>
    </source>
</evidence>
<comment type="caution">
    <text evidence="17">The sequence shown here is derived from an EMBL/GenBank/DDBJ whole genome shotgun (WGS) entry which is preliminary data.</text>
</comment>
<dbReference type="SUPFAM" id="SSF52374">
    <property type="entry name" value="Nucleotidylyl transferase"/>
    <property type="match status" value="1"/>
</dbReference>
<evidence type="ECO:0000256" key="8">
    <source>
        <dbReference type="ARBA" id="ARBA00022741"/>
    </source>
</evidence>
<dbReference type="InterPro" id="IPR023465">
    <property type="entry name" value="Riboflavin_kinase_dom_sf"/>
</dbReference>
<dbReference type="NCBIfam" id="NF004160">
    <property type="entry name" value="PRK05627.1-3"/>
    <property type="match status" value="1"/>
</dbReference>
<dbReference type="UniPathway" id="UPA00277">
    <property type="reaction ID" value="UER00407"/>
</dbReference>
<dbReference type="RefSeq" id="WP_047232671.1">
    <property type="nucleotide sequence ID" value="NZ_JNBQ01000008.1"/>
</dbReference>
<dbReference type="GO" id="GO:0009398">
    <property type="term" value="P:FMN biosynthetic process"/>
    <property type="evidence" value="ECO:0007669"/>
    <property type="project" value="UniProtKB-UniRule"/>
</dbReference>
<evidence type="ECO:0000256" key="3">
    <source>
        <dbReference type="ARBA" id="ARBA00005201"/>
    </source>
</evidence>
<keyword evidence="7 15" id="KW-0548">Nucleotidyltransferase</keyword>
<evidence type="ECO:0000256" key="15">
    <source>
        <dbReference type="PIRNR" id="PIRNR004491"/>
    </source>
</evidence>
<dbReference type="SUPFAM" id="SSF82114">
    <property type="entry name" value="Riboflavin kinase-like"/>
    <property type="match status" value="1"/>
</dbReference>
<gene>
    <name evidence="17" type="ORF">FB00_09770</name>
</gene>
<dbReference type="GO" id="GO:0008531">
    <property type="term" value="F:riboflavin kinase activity"/>
    <property type="evidence" value="ECO:0007669"/>
    <property type="project" value="UniProtKB-UniRule"/>
</dbReference>
<dbReference type="Proteomes" id="UP000035265">
    <property type="component" value="Unassembled WGS sequence"/>
</dbReference>
<comment type="catalytic activity">
    <reaction evidence="14 15">
        <text>FMN + ATP + H(+) = FAD + diphosphate</text>
        <dbReference type="Rhea" id="RHEA:17237"/>
        <dbReference type="ChEBI" id="CHEBI:15378"/>
        <dbReference type="ChEBI" id="CHEBI:30616"/>
        <dbReference type="ChEBI" id="CHEBI:33019"/>
        <dbReference type="ChEBI" id="CHEBI:57692"/>
        <dbReference type="ChEBI" id="CHEBI:58210"/>
        <dbReference type="EC" id="2.7.7.2"/>
    </reaction>
</comment>
<dbReference type="NCBIfam" id="TIGR00083">
    <property type="entry name" value="ribF"/>
    <property type="match status" value="1"/>
</dbReference>
<dbReference type="FunFam" id="3.40.50.620:FF:000021">
    <property type="entry name" value="Riboflavin biosynthesis protein"/>
    <property type="match status" value="1"/>
</dbReference>
<dbReference type="GO" id="GO:0003919">
    <property type="term" value="F:FMN adenylyltransferase activity"/>
    <property type="evidence" value="ECO:0007669"/>
    <property type="project" value="UniProtKB-UniRule"/>
</dbReference>
<dbReference type="GO" id="GO:0009231">
    <property type="term" value="P:riboflavin biosynthetic process"/>
    <property type="evidence" value="ECO:0007669"/>
    <property type="project" value="InterPro"/>
</dbReference>
<evidence type="ECO:0000256" key="2">
    <source>
        <dbReference type="ARBA" id="ARBA00004726"/>
    </source>
</evidence>
<proteinExistence type="inferred from homology"/>
<dbReference type="EC" id="2.7.1.26" evidence="15"/>
<comment type="catalytic activity">
    <reaction evidence="13 15">
        <text>riboflavin + ATP = FMN + ADP + H(+)</text>
        <dbReference type="Rhea" id="RHEA:14357"/>
        <dbReference type="ChEBI" id="CHEBI:15378"/>
        <dbReference type="ChEBI" id="CHEBI:30616"/>
        <dbReference type="ChEBI" id="CHEBI:57986"/>
        <dbReference type="ChEBI" id="CHEBI:58210"/>
        <dbReference type="ChEBI" id="CHEBI:456216"/>
        <dbReference type="EC" id="2.7.1.26"/>
    </reaction>
</comment>
<dbReference type="STRING" id="264251.FB00_09770"/>
<keyword evidence="6 15" id="KW-0808">Transferase</keyword>
<evidence type="ECO:0000256" key="9">
    <source>
        <dbReference type="ARBA" id="ARBA00022777"/>
    </source>
</evidence>
<evidence type="ECO:0000256" key="5">
    <source>
        <dbReference type="ARBA" id="ARBA00022643"/>
    </source>
</evidence>
<dbReference type="InterPro" id="IPR014729">
    <property type="entry name" value="Rossmann-like_a/b/a_fold"/>
</dbReference>
<comment type="similarity">
    <text evidence="15">Belongs to the ribF family.</text>
</comment>
<dbReference type="EC" id="2.7.7.2" evidence="15"/>